<evidence type="ECO:0000256" key="1">
    <source>
        <dbReference type="ARBA" id="ARBA00023015"/>
    </source>
</evidence>
<keyword evidence="3" id="KW-0804">Transcription</keyword>
<dbReference type="SMART" id="SM00418">
    <property type="entry name" value="HTH_ARSR"/>
    <property type="match status" value="1"/>
</dbReference>
<protein>
    <submittedName>
        <fullName evidence="5">Metalloregulator ArsR/SmtB family transcription factor</fullName>
    </submittedName>
</protein>
<dbReference type="InterPro" id="IPR011991">
    <property type="entry name" value="ArsR-like_HTH"/>
</dbReference>
<keyword evidence="1" id="KW-0805">Transcription regulation</keyword>
<dbReference type="InterPro" id="IPR001845">
    <property type="entry name" value="HTH_ArsR_DNA-bd_dom"/>
</dbReference>
<sequence>MTDIYRAIADPTRRKILTLLSLHEYTQSQLVDRFTISQPALKKHLAILVEEDLVAERKEGRYRVYSLKRDNFKDQYEKLQQEIGSVLDGKLMKLKAYLEGESDGESH</sequence>
<dbReference type="GO" id="GO:0003677">
    <property type="term" value="F:DNA binding"/>
    <property type="evidence" value="ECO:0007669"/>
    <property type="project" value="UniProtKB-KW"/>
</dbReference>
<evidence type="ECO:0000256" key="3">
    <source>
        <dbReference type="ARBA" id="ARBA00023163"/>
    </source>
</evidence>
<name>A0AAW9AC79_9BACL</name>
<feature type="domain" description="HTH arsR-type" evidence="4">
    <location>
        <begin position="1"/>
        <end position="87"/>
    </location>
</feature>
<keyword evidence="6" id="KW-1185">Reference proteome</keyword>
<dbReference type="PRINTS" id="PR00778">
    <property type="entry name" value="HTHARSR"/>
</dbReference>
<dbReference type="PANTHER" id="PTHR33154">
    <property type="entry name" value="TRANSCRIPTIONAL REGULATOR, ARSR FAMILY"/>
    <property type="match status" value="1"/>
</dbReference>
<dbReference type="GO" id="GO:0003700">
    <property type="term" value="F:DNA-binding transcription factor activity"/>
    <property type="evidence" value="ECO:0007669"/>
    <property type="project" value="InterPro"/>
</dbReference>
<keyword evidence="2" id="KW-0238">DNA-binding</keyword>
<proteinExistence type="predicted"/>
<accession>A0AAW9AC79</accession>
<dbReference type="CDD" id="cd00090">
    <property type="entry name" value="HTH_ARSR"/>
    <property type="match status" value="1"/>
</dbReference>
<dbReference type="Gene3D" id="1.10.10.10">
    <property type="entry name" value="Winged helix-like DNA-binding domain superfamily/Winged helix DNA-binding domain"/>
    <property type="match status" value="1"/>
</dbReference>
<dbReference type="InterPro" id="IPR051081">
    <property type="entry name" value="HTH_MetalResp_TranReg"/>
</dbReference>
<evidence type="ECO:0000313" key="5">
    <source>
        <dbReference type="EMBL" id="MDW0118807.1"/>
    </source>
</evidence>
<dbReference type="EMBL" id="JAUBDJ010000018">
    <property type="protein sequence ID" value="MDW0118807.1"/>
    <property type="molecule type" value="Genomic_DNA"/>
</dbReference>
<dbReference type="SUPFAM" id="SSF46785">
    <property type="entry name" value="Winged helix' DNA-binding domain"/>
    <property type="match status" value="1"/>
</dbReference>
<gene>
    <name evidence="5" type="ORF">QTL97_17930</name>
</gene>
<evidence type="ECO:0000259" key="4">
    <source>
        <dbReference type="PROSITE" id="PS50987"/>
    </source>
</evidence>
<dbReference type="NCBIfam" id="NF033788">
    <property type="entry name" value="HTH_metalloreg"/>
    <property type="match status" value="1"/>
</dbReference>
<dbReference type="InterPro" id="IPR036388">
    <property type="entry name" value="WH-like_DNA-bd_sf"/>
</dbReference>
<organism evidence="5 6">
    <name type="scientific">Sporosarcina thermotolerans</name>
    <dbReference type="NCBI Taxonomy" id="633404"/>
    <lineage>
        <taxon>Bacteria</taxon>
        <taxon>Bacillati</taxon>
        <taxon>Bacillota</taxon>
        <taxon>Bacilli</taxon>
        <taxon>Bacillales</taxon>
        <taxon>Caryophanaceae</taxon>
        <taxon>Sporosarcina</taxon>
    </lineage>
</organism>
<dbReference type="PANTHER" id="PTHR33154:SF33">
    <property type="entry name" value="TRANSCRIPTIONAL REPRESSOR SDPR"/>
    <property type="match status" value="1"/>
</dbReference>
<dbReference type="RefSeq" id="WP_283733215.1">
    <property type="nucleotide sequence ID" value="NZ_CP125968.1"/>
</dbReference>
<dbReference type="PROSITE" id="PS50987">
    <property type="entry name" value="HTH_ARSR_2"/>
    <property type="match status" value="1"/>
</dbReference>
<comment type="caution">
    <text evidence="5">The sequence shown here is derived from an EMBL/GenBank/DDBJ whole genome shotgun (WGS) entry which is preliminary data.</text>
</comment>
<evidence type="ECO:0000256" key="2">
    <source>
        <dbReference type="ARBA" id="ARBA00023125"/>
    </source>
</evidence>
<dbReference type="Proteomes" id="UP001271648">
    <property type="component" value="Unassembled WGS sequence"/>
</dbReference>
<reference evidence="5 6" key="1">
    <citation type="submission" date="2023-06" db="EMBL/GenBank/DDBJ databases">
        <title>Sporosarcina sp. nov., isolated from Korean traditional fermented seafood 'Jeotgal'.</title>
        <authorList>
            <person name="Yang A.I."/>
            <person name="Shin N.-R."/>
        </authorList>
    </citation>
    <scope>NUCLEOTIDE SEQUENCE [LARGE SCALE GENOMIC DNA]</scope>
    <source>
        <strain evidence="5 6">KCTC43456</strain>
    </source>
</reference>
<dbReference type="Pfam" id="PF01022">
    <property type="entry name" value="HTH_5"/>
    <property type="match status" value="1"/>
</dbReference>
<evidence type="ECO:0000313" key="6">
    <source>
        <dbReference type="Proteomes" id="UP001271648"/>
    </source>
</evidence>
<dbReference type="AlphaFoldDB" id="A0AAW9AC79"/>
<dbReference type="InterPro" id="IPR036390">
    <property type="entry name" value="WH_DNA-bd_sf"/>
</dbReference>